<dbReference type="SUPFAM" id="SSF111331">
    <property type="entry name" value="NAD kinase/diacylglycerol kinase-like"/>
    <property type="match status" value="1"/>
</dbReference>
<dbReference type="EMBL" id="SMLM01000004">
    <property type="protein sequence ID" value="TFY99367.1"/>
    <property type="molecule type" value="Genomic_DNA"/>
</dbReference>
<protein>
    <submittedName>
        <fullName evidence="2">Diacylglycerol kinase</fullName>
    </submittedName>
</protein>
<reference evidence="2 3" key="1">
    <citation type="submission" date="2019-03" db="EMBL/GenBank/DDBJ databases">
        <title>Ramlibacter henchirensis DSM 14656, whole genome shotgun sequence.</title>
        <authorList>
            <person name="Zhang X."/>
            <person name="Feng G."/>
            <person name="Zhu H."/>
        </authorList>
    </citation>
    <scope>NUCLEOTIDE SEQUENCE [LARGE SCALE GENOMIC DNA]</scope>
    <source>
        <strain evidence="2 3">DSM 14656</strain>
    </source>
</reference>
<proteinExistence type="predicted"/>
<dbReference type="InterPro" id="IPR001206">
    <property type="entry name" value="Diacylglycerol_kinase_cat_dom"/>
</dbReference>
<comment type="caution">
    <text evidence="2">The sequence shown here is derived from an EMBL/GenBank/DDBJ whole genome shotgun (WGS) entry which is preliminary data.</text>
</comment>
<dbReference type="OrthoDB" id="142078at2"/>
<sequence>MLAEVTDAAAPPDAASTGPELFVLINPGSGDTDAQERRAVLERVFNEAGRRFRFVALDGPWDLAQASEVACSLAEINKGIVVAVGGDGTLNTVAQAAWNRGCPLGVLPQGTFNLFGREYGIAQDLETAARALLNAQPEPVQVGQINHRVFLVNASLGMYPQLLQDRETFKKQFGRHRWVALLAGLKTIFVWRRQLALEIDLDGQRTLLTTPTLFVGNNRLQLERIGMEAQVSSRVGEGCLAALIAKPIGTWTTVWLMLRGAFGRLGDAEQLHSFAFRTLTVRALRMRRMKVAADGEVGVMTPPLRFQVAERPLMLMVPRPEDRAPVE</sequence>
<keyword evidence="2" id="KW-0808">Transferase</keyword>
<evidence type="ECO:0000313" key="2">
    <source>
        <dbReference type="EMBL" id="TFY99367.1"/>
    </source>
</evidence>
<accession>A0A4Z0BM89</accession>
<evidence type="ECO:0000313" key="3">
    <source>
        <dbReference type="Proteomes" id="UP000298180"/>
    </source>
</evidence>
<feature type="domain" description="DAGKc" evidence="1">
    <location>
        <begin position="16"/>
        <end position="149"/>
    </location>
</feature>
<keyword evidence="3" id="KW-1185">Reference proteome</keyword>
<keyword evidence="2" id="KW-0418">Kinase</keyword>
<name>A0A4Z0BM89_9BURK</name>
<dbReference type="Proteomes" id="UP000298180">
    <property type="component" value="Unassembled WGS sequence"/>
</dbReference>
<dbReference type="RefSeq" id="WP_135265595.1">
    <property type="nucleotide sequence ID" value="NZ_SMLM01000004.1"/>
</dbReference>
<evidence type="ECO:0000259" key="1">
    <source>
        <dbReference type="PROSITE" id="PS50146"/>
    </source>
</evidence>
<dbReference type="Gene3D" id="3.40.50.10330">
    <property type="entry name" value="Probable inorganic polyphosphate/atp-NAD kinase, domain 1"/>
    <property type="match status" value="1"/>
</dbReference>
<dbReference type="InterPro" id="IPR050187">
    <property type="entry name" value="Lipid_Phosphate_FormReg"/>
</dbReference>
<dbReference type="SMART" id="SM00046">
    <property type="entry name" value="DAGKc"/>
    <property type="match status" value="1"/>
</dbReference>
<dbReference type="GO" id="GO:0016301">
    <property type="term" value="F:kinase activity"/>
    <property type="evidence" value="ECO:0007669"/>
    <property type="project" value="UniProtKB-KW"/>
</dbReference>
<dbReference type="Gene3D" id="2.60.200.40">
    <property type="match status" value="1"/>
</dbReference>
<organism evidence="2 3">
    <name type="scientific">Ramlibacter henchirensis</name>
    <dbReference type="NCBI Taxonomy" id="204072"/>
    <lineage>
        <taxon>Bacteria</taxon>
        <taxon>Pseudomonadati</taxon>
        <taxon>Pseudomonadota</taxon>
        <taxon>Betaproteobacteria</taxon>
        <taxon>Burkholderiales</taxon>
        <taxon>Comamonadaceae</taxon>
        <taxon>Ramlibacter</taxon>
    </lineage>
</organism>
<dbReference type="Pfam" id="PF00781">
    <property type="entry name" value="DAGK_cat"/>
    <property type="match status" value="1"/>
</dbReference>
<dbReference type="InterPro" id="IPR017438">
    <property type="entry name" value="ATP-NAD_kinase_N"/>
</dbReference>
<dbReference type="PANTHER" id="PTHR12358:SF54">
    <property type="entry name" value="SPHINGOSINE KINASE RELATED PROTEIN"/>
    <property type="match status" value="1"/>
</dbReference>
<dbReference type="PROSITE" id="PS50146">
    <property type="entry name" value="DAGK"/>
    <property type="match status" value="1"/>
</dbReference>
<dbReference type="PANTHER" id="PTHR12358">
    <property type="entry name" value="SPHINGOSINE KINASE"/>
    <property type="match status" value="1"/>
</dbReference>
<gene>
    <name evidence="2" type="ORF">EZ313_22715</name>
</gene>
<dbReference type="AlphaFoldDB" id="A0A4Z0BM89"/>
<dbReference type="InterPro" id="IPR016064">
    <property type="entry name" value="NAD/diacylglycerol_kinase_sf"/>
</dbReference>